<feature type="chain" id="PRO_5045971848" evidence="1">
    <location>
        <begin position="31"/>
        <end position="291"/>
    </location>
</feature>
<keyword evidence="1" id="KW-0732">Signal</keyword>
<dbReference type="EMBL" id="JABKKF010000012">
    <property type="protein sequence ID" value="NPD92913.1"/>
    <property type="molecule type" value="Genomic_DNA"/>
</dbReference>
<evidence type="ECO:0000313" key="2">
    <source>
        <dbReference type="EMBL" id="NPD92913.1"/>
    </source>
</evidence>
<proteinExistence type="predicted"/>
<comment type="caution">
    <text evidence="2">The sequence shown here is derived from an EMBL/GenBank/DDBJ whole genome shotgun (WGS) entry which is preliminary data.</text>
</comment>
<protein>
    <submittedName>
        <fullName evidence="2">DUF3316 domain-containing protein</fullName>
    </submittedName>
</protein>
<name>A0ABX2ANX7_9BACT</name>
<keyword evidence="3" id="KW-1185">Reference proteome</keyword>
<gene>
    <name evidence="2" type="ORF">HPS56_11295</name>
</gene>
<dbReference type="RefSeq" id="WP_172276575.1">
    <property type="nucleotide sequence ID" value="NZ_CASHFH010000012.1"/>
</dbReference>
<organism evidence="2 3">
    <name type="scientific">Xylanibacter muris</name>
    <dbReference type="NCBI Taxonomy" id="2736290"/>
    <lineage>
        <taxon>Bacteria</taxon>
        <taxon>Pseudomonadati</taxon>
        <taxon>Bacteroidota</taxon>
        <taxon>Bacteroidia</taxon>
        <taxon>Bacteroidales</taxon>
        <taxon>Prevotellaceae</taxon>
        <taxon>Xylanibacter</taxon>
    </lineage>
</organism>
<dbReference type="Proteomes" id="UP000714420">
    <property type="component" value="Unassembled WGS sequence"/>
</dbReference>
<accession>A0ABX2ANX7</accession>
<reference evidence="2 3" key="1">
    <citation type="submission" date="2020-05" db="EMBL/GenBank/DDBJ databases">
        <title>Distinct polysaccharide utilization as determinants for interspecies competition between intestinal Prevotella spp.</title>
        <authorList>
            <person name="Galvez E.J.C."/>
            <person name="Iljazovic A."/>
            <person name="Strowig T."/>
        </authorList>
    </citation>
    <scope>NUCLEOTIDE SEQUENCE [LARGE SCALE GENOMIC DNA]</scope>
    <source>
        <strain evidence="2 3">PMUR</strain>
    </source>
</reference>
<sequence length="291" mass="32849">MTQIRKRYVRTALRKTATTLAAALCTVAGAQHCRTHDIPELSHCESSGKIITTSYSIGIGTTEILDTYLSQEHFSGTGITFLATSDRIRPGRKWSTTVQHQANLSATHDRADNFDELEGSYNFFWGRMRNWYLCDSHLRLQAGATGNTGIGFIYNISGGNNPAQARFHIDVRPAASAAYRFDIGRCRITAGYSFDMALAGLMFSPNYGQSYYEIFSRGDYDRNIVPTTAVSMPYFRQQLTVDINVGRKLSLRAGYLGDYQQSHVNSLKQHIYSHRFMIGFIKRFRITGYRP</sequence>
<evidence type="ECO:0000256" key="1">
    <source>
        <dbReference type="SAM" id="SignalP"/>
    </source>
</evidence>
<feature type="signal peptide" evidence="1">
    <location>
        <begin position="1"/>
        <end position="30"/>
    </location>
</feature>
<evidence type="ECO:0000313" key="3">
    <source>
        <dbReference type="Proteomes" id="UP000714420"/>
    </source>
</evidence>